<dbReference type="SUPFAM" id="SSF81330">
    <property type="entry name" value="Gated mechanosensitive channel"/>
    <property type="match status" value="1"/>
</dbReference>
<proteinExistence type="inferred from homology"/>
<comment type="subunit">
    <text evidence="9">Homopentamer.</text>
</comment>
<dbReference type="GO" id="GO:0005886">
    <property type="term" value="C:plasma membrane"/>
    <property type="evidence" value="ECO:0007669"/>
    <property type="project" value="UniProtKB-SubCell"/>
</dbReference>
<feature type="transmembrane region" description="Helical" evidence="9">
    <location>
        <begin position="63"/>
        <end position="87"/>
    </location>
</feature>
<evidence type="ECO:0000256" key="10">
    <source>
        <dbReference type="SAM" id="MobiDB-lite"/>
    </source>
</evidence>
<keyword evidence="4 9" id="KW-0812">Transmembrane</keyword>
<comment type="function">
    <text evidence="9">Channel that opens in response to stretch forces in the membrane lipid bilayer. May participate in the regulation of osmotic pressure changes within the cell.</text>
</comment>
<feature type="transmembrane region" description="Helical" evidence="9">
    <location>
        <begin position="12"/>
        <end position="31"/>
    </location>
</feature>
<evidence type="ECO:0000256" key="4">
    <source>
        <dbReference type="ARBA" id="ARBA00022692"/>
    </source>
</evidence>
<gene>
    <name evidence="9 11" type="primary">mscL</name>
    <name evidence="11" type="ORF">D3H55_18580</name>
</gene>
<evidence type="ECO:0000256" key="5">
    <source>
        <dbReference type="ARBA" id="ARBA00022989"/>
    </source>
</evidence>
<keyword evidence="2 9" id="KW-0813">Transport</keyword>
<protein>
    <recommendedName>
        <fullName evidence="9">Large-conductance mechanosensitive channel</fullName>
    </recommendedName>
</protein>
<feature type="transmembrane region" description="Helical" evidence="9">
    <location>
        <begin position="38"/>
        <end position="57"/>
    </location>
</feature>
<dbReference type="InterPro" id="IPR036019">
    <property type="entry name" value="MscL_channel"/>
</dbReference>
<keyword evidence="12" id="KW-1185">Reference proteome</keyword>
<organism evidence="11 12">
    <name type="scientific">Bacillus salacetis</name>
    <dbReference type="NCBI Taxonomy" id="2315464"/>
    <lineage>
        <taxon>Bacteria</taxon>
        <taxon>Bacillati</taxon>
        <taxon>Bacillota</taxon>
        <taxon>Bacilli</taxon>
        <taxon>Bacillales</taxon>
        <taxon>Bacillaceae</taxon>
        <taxon>Bacillus</taxon>
    </lineage>
</organism>
<dbReference type="PRINTS" id="PR01264">
    <property type="entry name" value="MECHCHANNEL"/>
</dbReference>
<evidence type="ECO:0000256" key="8">
    <source>
        <dbReference type="ARBA" id="ARBA00023303"/>
    </source>
</evidence>
<evidence type="ECO:0000256" key="6">
    <source>
        <dbReference type="ARBA" id="ARBA00023065"/>
    </source>
</evidence>
<dbReference type="Gene3D" id="1.10.1200.120">
    <property type="entry name" value="Large-conductance mechanosensitive channel, MscL, domain 1"/>
    <property type="match status" value="1"/>
</dbReference>
<keyword evidence="6 9" id="KW-0406">Ion transport</keyword>
<dbReference type="Proteomes" id="UP000265801">
    <property type="component" value="Unassembled WGS sequence"/>
</dbReference>
<dbReference type="GO" id="GO:0008381">
    <property type="term" value="F:mechanosensitive monoatomic ion channel activity"/>
    <property type="evidence" value="ECO:0007669"/>
    <property type="project" value="UniProtKB-UniRule"/>
</dbReference>
<dbReference type="Pfam" id="PF01741">
    <property type="entry name" value="MscL"/>
    <property type="match status" value="1"/>
</dbReference>
<evidence type="ECO:0000256" key="2">
    <source>
        <dbReference type="ARBA" id="ARBA00022448"/>
    </source>
</evidence>
<comment type="caution">
    <text evidence="11">The sequence shown here is derived from an EMBL/GenBank/DDBJ whole genome shotgun (WGS) entry which is preliminary data.</text>
</comment>
<dbReference type="PANTHER" id="PTHR30266:SF2">
    <property type="entry name" value="LARGE-CONDUCTANCE MECHANOSENSITIVE CHANNEL"/>
    <property type="match status" value="1"/>
</dbReference>
<accession>A0A3A1QRN8</accession>
<dbReference type="OrthoDB" id="9810350at2"/>
<keyword evidence="7 9" id="KW-0472">Membrane</keyword>
<dbReference type="RefSeq" id="WP_119548798.1">
    <property type="nucleotide sequence ID" value="NZ_QXIR01000031.1"/>
</dbReference>
<name>A0A3A1QRN8_9BACI</name>
<dbReference type="EMBL" id="QXIR01000031">
    <property type="protein sequence ID" value="RIW29605.1"/>
    <property type="molecule type" value="Genomic_DNA"/>
</dbReference>
<dbReference type="InterPro" id="IPR037673">
    <property type="entry name" value="MSC/AndL"/>
</dbReference>
<evidence type="ECO:0000313" key="12">
    <source>
        <dbReference type="Proteomes" id="UP000265801"/>
    </source>
</evidence>
<dbReference type="PANTHER" id="PTHR30266">
    <property type="entry name" value="MECHANOSENSITIVE CHANNEL MSCL"/>
    <property type="match status" value="1"/>
</dbReference>
<reference evidence="11 12" key="1">
    <citation type="submission" date="2018-09" db="EMBL/GenBank/DDBJ databases">
        <title>Bacillus saliacetes sp. nov., isolated from Thai shrimp paste (Ka-pi).</title>
        <authorList>
            <person name="Daroonpunt R."/>
            <person name="Tanasupawat S."/>
            <person name="Yiamsombut S."/>
        </authorList>
    </citation>
    <scope>NUCLEOTIDE SEQUENCE [LARGE SCALE GENOMIC DNA]</scope>
    <source>
        <strain evidence="11 12">SKP7-4</strain>
    </source>
</reference>
<comment type="subcellular location">
    <subcellularLocation>
        <location evidence="9">Cell membrane</location>
        <topology evidence="9">Multi-pass membrane protein</topology>
    </subcellularLocation>
    <subcellularLocation>
        <location evidence="1">Membrane</location>
        <topology evidence="1">Multi-pass membrane protein</topology>
    </subcellularLocation>
</comment>
<keyword evidence="8 9" id="KW-0407">Ion channel</keyword>
<feature type="region of interest" description="Disordered" evidence="10">
    <location>
        <begin position="125"/>
        <end position="145"/>
    </location>
</feature>
<keyword evidence="5 9" id="KW-1133">Transmembrane helix</keyword>
<dbReference type="NCBIfam" id="TIGR00220">
    <property type="entry name" value="mscL"/>
    <property type="match status" value="1"/>
</dbReference>
<evidence type="ECO:0000256" key="9">
    <source>
        <dbReference type="HAMAP-Rule" id="MF_00115"/>
    </source>
</evidence>
<dbReference type="AlphaFoldDB" id="A0A3A1QRN8"/>
<keyword evidence="3 9" id="KW-1003">Cell membrane</keyword>
<dbReference type="InterPro" id="IPR001185">
    <property type="entry name" value="MS_channel"/>
</dbReference>
<dbReference type="HAMAP" id="MF_00115">
    <property type="entry name" value="MscL"/>
    <property type="match status" value="1"/>
</dbReference>
<evidence type="ECO:0000313" key="11">
    <source>
        <dbReference type="EMBL" id="RIW29605.1"/>
    </source>
</evidence>
<evidence type="ECO:0000256" key="1">
    <source>
        <dbReference type="ARBA" id="ARBA00004141"/>
    </source>
</evidence>
<sequence>MWKEFKEFISKGNVFDLAVAVMVGAAFSKIVESLVKDLMMPVIGIMFGGINFAGLSYRIKAEVIHYGVFIQTLVDFFLVAASIFFMIKVFNKLRGKGKTYEIKAATQLEVLMEIRELLQKMQDGKKEKLPPIQGRRTSIRFKKRD</sequence>
<comment type="similarity">
    <text evidence="9">Belongs to the MscL family.</text>
</comment>
<evidence type="ECO:0000256" key="3">
    <source>
        <dbReference type="ARBA" id="ARBA00022475"/>
    </source>
</evidence>
<evidence type="ECO:0000256" key="7">
    <source>
        <dbReference type="ARBA" id="ARBA00023136"/>
    </source>
</evidence>